<dbReference type="InterPro" id="IPR016162">
    <property type="entry name" value="Ald_DH_N"/>
</dbReference>
<dbReference type="PROSITE" id="PS00687">
    <property type="entry name" value="ALDEHYDE_DEHYDR_GLU"/>
    <property type="match status" value="1"/>
</dbReference>
<feature type="domain" description="Aldehyde dehydrogenase" evidence="5">
    <location>
        <begin position="44"/>
        <end position="505"/>
    </location>
</feature>
<keyword evidence="2 4" id="KW-0560">Oxidoreductase</keyword>
<evidence type="ECO:0000256" key="1">
    <source>
        <dbReference type="ARBA" id="ARBA00009986"/>
    </source>
</evidence>
<feature type="active site" evidence="3">
    <location>
        <position position="275"/>
    </location>
</feature>
<evidence type="ECO:0000259" key="5">
    <source>
        <dbReference type="Pfam" id="PF00171"/>
    </source>
</evidence>
<dbReference type="Gene3D" id="3.40.605.10">
    <property type="entry name" value="Aldehyde Dehydrogenase, Chain A, domain 1"/>
    <property type="match status" value="1"/>
</dbReference>
<accession>A0A9Q4AM65</accession>
<dbReference type="GO" id="GO:0016620">
    <property type="term" value="F:oxidoreductase activity, acting on the aldehyde or oxo group of donors, NAD or NADP as acceptor"/>
    <property type="evidence" value="ECO:0007669"/>
    <property type="project" value="InterPro"/>
</dbReference>
<comment type="similarity">
    <text evidence="1 4">Belongs to the aldehyde dehydrogenase family.</text>
</comment>
<evidence type="ECO:0000256" key="4">
    <source>
        <dbReference type="RuleBase" id="RU003345"/>
    </source>
</evidence>
<sequence length="510" mass="53768">MNKPLLPNATSLTAVDAVRQTVPQWLAALDRRNLINGDLVKADDSEEGIVVLNPATLNELGVAAASNRNDVDEAVASAKGAQPAWAAMPARQRGKLVAEAGRKLAAQAETLSVLLAMETGKALRTECRGELAVAADLLEFYGGLASELKGETIPFHPKVFATTVREPLGVVAAILPWNVPLVLMMLKIGPALVAGNTVVVKAAEEAPFATIAAGVILDSVLPDGVVNVICGDGPNCGAPLTSHADVAKITFTGSEEVGEIIYKTAASRIIPVSLELGGKSPMIICADADLDKVIGGAISGMRFTRQGQSCTASSRIYVHADLYEAFLSGLKAQLETLRIGDPLDETTDIGTIISRAQAERIRHFVALAEATPGAVVHRCGTLPGDASLNADLFMQPTLITGLPEDHECVTEEIFGPVTIIQPWTNLDDVIAAANGTRYGLAATVWTRDIATAFKVTSKLDAGYVQVNQNLTIQPNLSYGGFGRSGLGKEASLEAMLEHFTRKKTIAFAMD</sequence>
<evidence type="ECO:0000313" key="6">
    <source>
        <dbReference type="EMBL" id="MCP8886181.1"/>
    </source>
</evidence>
<dbReference type="InterPro" id="IPR016163">
    <property type="entry name" value="Ald_DH_C"/>
</dbReference>
<comment type="caution">
    <text evidence="6">The sequence shown here is derived from an EMBL/GenBank/DDBJ whole genome shotgun (WGS) entry which is preliminary data.</text>
</comment>
<keyword evidence="7" id="KW-1185">Reference proteome</keyword>
<evidence type="ECO:0000256" key="2">
    <source>
        <dbReference type="ARBA" id="ARBA00023002"/>
    </source>
</evidence>
<proteinExistence type="inferred from homology"/>
<dbReference type="RefSeq" id="WP_254672640.1">
    <property type="nucleotide sequence ID" value="NZ_JAMWDU010000001.1"/>
</dbReference>
<dbReference type="PANTHER" id="PTHR11699">
    <property type="entry name" value="ALDEHYDE DEHYDROGENASE-RELATED"/>
    <property type="match status" value="1"/>
</dbReference>
<dbReference type="Gene3D" id="3.40.309.10">
    <property type="entry name" value="Aldehyde Dehydrogenase, Chain A, domain 2"/>
    <property type="match status" value="1"/>
</dbReference>
<name>A0A9Q4AM65_9HYPH</name>
<dbReference type="InterPro" id="IPR015590">
    <property type="entry name" value="Aldehyde_DH_dom"/>
</dbReference>
<dbReference type="InterPro" id="IPR029510">
    <property type="entry name" value="Ald_DH_CS_GLU"/>
</dbReference>
<organism evidence="6 7">
    <name type="scientific">Devosia ureilytica</name>
    <dbReference type="NCBI Taxonomy" id="2952754"/>
    <lineage>
        <taxon>Bacteria</taxon>
        <taxon>Pseudomonadati</taxon>
        <taxon>Pseudomonadota</taxon>
        <taxon>Alphaproteobacteria</taxon>
        <taxon>Hyphomicrobiales</taxon>
        <taxon>Devosiaceae</taxon>
        <taxon>Devosia</taxon>
    </lineage>
</organism>
<protein>
    <submittedName>
        <fullName evidence="6">Aldehyde dehydrogenase family protein</fullName>
    </submittedName>
</protein>
<dbReference type="InterPro" id="IPR016161">
    <property type="entry name" value="Ald_DH/histidinol_DH"/>
</dbReference>
<dbReference type="SUPFAM" id="SSF53720">
    <property type="entry name" value="ALDH-like"/>
    <property type="match status" value="1"/>
</dbReference>
<dbReference type="EMBL" id="JAMWDU010000001">
    <property type="protein sequence ID" value="MCP8886181.1"/>
    <property type="molecule type" value="Genomic_DNA"/>
</dbReference>
<dbReference type="PROSITE" id="PS00070">
    <property type="entry name" value="ALDEHYDE_DEHYDR_CYS"/>
    <property type="match status" value="1"/>
</dbReference>
<dbReference type="FunFam" id="3.40.605.10:FF:000007">
    <property type="entry name" value="NAD/NADP-dependent betaine aldehyde dehydrogenase"/>
    <property type="match status" value="1"/>
</dbReference>
<dbReference type="Pfam" id="PF00171">
    <property type="entry name" value="Aldedh"/>
    <property type="match status" value="1"/>
</dbReference>
<reference evidence="6" key="1">
    <citation type="submission" date="2022-06" db="EMBL/GenBank/DDBJ databases">
        <title>Devosia sp. XJ19-45 genome assembly.</title>
        <authorList>
            <person name="Li B."/>
            <person name="Cai M."/>
            <person name="Nie G."/>
            <person name="Li W."/>
        </authorList>
    </citation>
    <scope>NUCLEOTIDE SEQUENCE</scope>
    <source>
        <strain evidence="6">XJ19-45</strain>
    </source>
</reference>
<evidence type="ECO:0000256" key="3">
    <source>
        <dbReference type="PROSITE-ProRule" id="PRU10007"/>
    </source>
</evidence>
<evidence type="ECO:0000313" key="7">
    <source>
        <dbReference type="Proteomes" id="UP001060275"/>
    </source>
</evidence>
<dbReference type="Proteomes" id="UP001060275">
    <property type="component" value="Unassembled WGS sequence"/>
</dbReference>
<dbReference type="AlphaFoldDB" id="A0A9Q4AM65"/>
<dbReference type="InterPro" id="IPR016160">
    <property type="entry name" value="Ald_DH_CS_CYS"/>
</dbReference>
<gene>
    <name evidence="6" type="ORF">NF348_03610</name>
</gene>